<protein>
    <submittedName>
        <fullName evidence="3">Glycoside hydrolase family 3 N-terminal domain-containing protein</fullName>
    </submittedName>
</protein>
<keyword evidence="4" id="KW-1185">Reference proteome</keyword>
<dbReference type="InterPro" id="IPR013783">
    <property type="entry name" value="Ig-like_fold"/>
</dbReference>
<dbReference type="SMART" id="SM01217">
    <property type="entry name" value="Fn3_like"/>
    <property type="match status" value="1"/>
</dbReference>
<reference evidence="4" key="1">
    <citation type="journal article" date="2019" name="Int. J. Syst. Evol. Microbiol.">
        <title>The Global Catalogue of Microorganisms (GCM) 10K type strain sequencing project: providing services to taxonomists for standard genome sequencing and annotation.</title>
        <authorList>
            <consortium name="The Broad Institute Genomics Platform"/>
            <consortium name="The Broad Institute Genome Sequencing Center for Infectious Disease"/>
            <person name="Wu L."/>
            <person name="Ma J."/>
        </authorList>
    </citation>
    <scope>NUCLEOTIDE SEQUENCE [LARGE SCALE GENOMIC DNA]</scope>
    <source>
        <strain evidence="4">JCM 12662</strain>
    </source>
</reference>
<dbReference type="InterPro" id="IPR001764">
    <property type="entry name" value="Glyco_hydro_3_N"/>
</dbReference>
<evidence type="ECO:0000313" key="4">
    <source>
        <dbReference type="Proteomes" id="UP001501166"/>
    </source>
</evidence>
<feature type="domain" description="Fibronectin type III-like" evidence="2">
    <location>
        <begin position="693"/>
        <end position="762"/>
    </location>
</feature>
<dbReference type="SUPFAM" id="SSF51445">
    <property type="entry name" value="(Trans)glycosidases"/>
    <property type="match status" value="1"/>
</dbReference>
<evidence type="ECO:0000256" key="1">
    <source>
        <dbReference type="ARBA" id="ARBA00022801"/>
    </source>
</evidence>
<dbReference type="Pfam" id="PF00933">
    <property type="entry name" value="Glyco_hydro_3"/>
    <property type="match status" value="1"/>
</dbReference>
<keyword evidence="1 3" id="KW-0378">Hydrolase</keyword>
<dbReference type="Gene3D" id="3.20.20.300">
    <property type="entry name" value="Glycoside hydrolase, family 3, N-terminal domain"/>
    <property type="match status" value="1"/>
</dbReference>
<dbReference type="InterPro" id="IPR026891">
    <property type="entry name" value="Fn3-like"/>
</dbReference>
<dbReference type="EMBL" id="BAAACW010000108">
    <property type="protein sequence ID" value="GAA0365135.1"/>
    <property type="molecule type" value="Genomic_DNA"/>
</dbReference>
<name>A0ABP3H9N3_9LACT</name>
<sequence>MEAYKDSSLPIHERVTDLISHMTVKEKVGQVNQHLYGWKVYEKNNLGEIELTDYFKDHVKWGGGLGALYGLFRADPWSEVSYDNGISPEESLEVTQKVQRYIKENSRLGIPTLFVEECPHGHQGLDSVSYPTNIGRGAMFNPELIEDMSKSMAEELSLKGVHIGLVSTLDLARDPRWGRTEECFSEDPYLASVYSEAVVKGFQGDLIQSDVPFTEKTVHEINRQPYQLGVVLKHLIAQGDALGGHNSGDVSLGERELFDIYSPLMDSARNAVGVMAAYNDIDGVPCHANPKLLKKALKEDRKFQGLVMADGGATDRLLVHSRDTVGKAKLALEGGVDLSLWDHAYLSIEEGVTSGRISEKALDEAVYRVLAIKFLLGLFDEEDTEKAEVDWKAKKEEWQKINLQSAKESITLVKNKDAILPLKEPGKIAVVGPNAHALYNQLGDYTSPQNNDGSSTVLEGIQRRFKDSDVVYSEGCQIRSPEENIEETLDIVSDSDVIIVALGGSSTRNFGGDFLANGAVDKPEENMDTGENIDVASLDIGGYQLELFRELTKLNKPIISVMIQGRPYVMEDILSDSDAVLIAWYPGQKGGEAIASIIAGDENPNGRLPISVPKSSGQLPVYYNQKLSLKKEDYFDMDGKPTLAFGDGFSYSDVSYTDLSTNLEKITSEELMDGAQIDVSVRIQNKSDIAVNEPVLLFIRKMGTPLLARHKELVGMDKVFIEGKSEVKVTFTLSAKAFLQLDFDNKPVIYPSVTRLMIGTTEKEITIK</sequence>
<dbReference type="GO" id="GO:0016787">
    <property type="term" value="F:hydrolase activity"/>
    <property type="evidence" value="ECO:0007669"/>
    <property type="project" value="UniProtKB-KW"/>
</dbReference>
<dbReference type="SUPFAM" id="SSF52279">
    <property type="entry name" value="Beta-D-glucan exohydrolase, C-terminal domain"/>
    <property type="match status" value="1"/>
</dbReference>
<dbReference type="Proteomes" id="UP001501166">
    <property type="component" value="Unassembled WGS sequence"/>
</dbReference>
<evidence type="ECO:0000259" key="2">
    <source>
        <dbReference type="SMART" id="SM01217"/>
    </source>
</evidence>
<dbReference type="Gene3D" id="2.60.40.10">
    <property type="entry name" value="Immunoglobulins"/>
    <property type="match status" value="1"/>
</dbReference>
<dbReference type="PANTHER" id="PTHR30620:SF123">
    <property type="entry name" value="BETA-XYLOSIDASE"/>
    <property type="match status" value="1"/>
</dbReference>
<dbReference type="InterPro" id="IPR002772">
    <property type="entry name" value="Glyco_hydro_3_C"/>
</dbReference>
<dbReference type="RefSeq" id="WP_343755615.1">
    <property type="nucleotide sequence ID" value="NZ_BAAACW010000108.1"/>
</dbReference>
<dbReference type="InterPro" id="IPR051915">
    <property type="entry name" value="Cellulose_Degrad_GH3"/>
</dbReference>
<dbReference type="InterPro" id="IPR017853">
    <property type="entry name" value="GH"/>
</dbReference>
<dbReference type="PRINTS" id="PR00133">
    <property type="entry name" value="GLHYDRLASE3"/>
</dbReference>
<gene>
    <name evidence="3" type="ORF">GCM10008932_16700</name>
</gene>
<organism evidence="3 4">
    <name type="scientific">Alkalibacterium iburiense</name>
    <dbReference type="NCBI Taxonomy" id="290589"/>
    <lineage>
        <taxon>Bacteria</taxon>
        <taxon>Bacillati</taxon>
        <taxon>Bacillota</taxon>
        <taxon>Bacilli</taxon>
        <taxon>Lactobacillales</taxon>
        <taxon>Carnobacteriaceae</taxon>
        <taxon>Alkalibacterium</taxon>
    </lineage>
</organism>
<dbReference type="InterPro" id="IPR036962">
    <property type="entry name" value="Glyco_hydro_3_N_sf"/>
</dbReference>
<evidence type="ECO:0000313" key="3">
    <source>
        <dbReference type="EMBL" id="GAA0365135.1"/>
    </source>
</evidence>
<dbReference type="InterPro" id="IPR036881">
    <property type="entry name" value="Glyco_hydro_3_C_sf"/>
</dbReference>
<comment type="caution">
    <text evidence="3">The sequence shown here is derived from an EMBL/GenBank/DDBJ whole genome shotgun (WGS) entry which is preliminary data.</text>
</comment>
<dbReference type="Pfam" id="PF01915">
    <property type="entry name" value="Glyco_hydro_3_C"/>
    <property type="match status" value="1"/>
</dbReference>
<accession>A0ABP3H9N3</accession>
<proteinExistence type="predicted"/>
<dbReference type="PANTHER" id="PTHR30620">
    <property type="entry name" value="PERIPLASMIC BETA-GLUCOSIDASE-RELATED"/>
    <property type="match status" value="1"/>
</dbReference>
<dbReference type="Gene3D" id="3.40.50.1700">
    <property type="entry name" value="Glycoside hydrolase family 3 C-terminal domain"/>
    <property type="match status" value="1"/>
</dbReference>